<dbReference type="InterPro" id="IPR003018">
    <property type="entry name" value="GAF"/>
</dbReference>
<dbReference type="Pfam" id="PF01590">
    <property type="entry name" value="GAF"/>
    <property type="match status" value="1"/>
</dbReference>
<protein>
    <submittedName>
        <fullName evidence="2">GAF domain-containing protein</fullName>
    </submittedName>
</protein>
<dbReference type="Proteomes" id="UP001597492">
    <property type="component" value="Unassembled WGS sequence"/>
</dbReference>
<accession>A0ABW5UYU2</accession>
<evidence type="ECO:0000313" key="3">
    <source>
        <dbReference type="Proteomes" id="UP001597492"/>
    </source>
</evidence>
<evidence type="ECO:0000259" key="1">
    <source>
        <dbReference type="Pfam" id="PF01590"/>
    </source>
</evidence>
<name>A0ABW5UYU2_9MICO</name>
<gene>
    <name evidence="2" type="ORF">ACFSW7_10885</name>
</gene>
<evidence type="ECO:0000313" key="2">
    <source>
        <dbReference type="EMBL" id="MFD2758882.1"/>
    </source>
</evidence>
<dbReference type="RefSeq" id="WP_154651493.1">
    <property type="nucleotide sequence ID" value="NZ_JBHUNE010000008.1"/>
</dbReference>
<dbReference type="InterPro" id="IPR029016">
    <property type="entry name" value="GAF-like_dom_sf"/>
</dbReference>
<feature type="domain" description="GAF" evidence="1">
    <location>
        <begin position="80"/>
        <end position="185"/>
    </location>
</feature>
<proteinExistence type="predicted"/>
<keyword evidence="3" id="KW-1185">Reference proteome</keyword>
<comment type="caution">
    <text evidence="2">The sequence shown here is derived from an EMBL/GenBank/DDBJ whole genome shotgun (WGS) entry which is preliminary data.</text>
</comment>
<dbReference type="Gene3D" id="3.30.450.40">
    <property type="match status" value="1"/>
</dbReference>
<sequence>MSAQLSHMGDVIAASHRRSELALGSPANAHPGVAIALDDVRDWRRESVLGEYLPIIEELLTEAVRDADLVVALGDAHGRLLWVDGSVRTRRAVGEMGFVPGADWAETSVGTSAPGTALVVGRAVQVAGAEHFAPSVHPYSCSAVPIRNLGTGEVLGVLDITGGADAVAPTSLAMLRATARAVETEVQLRSIRHGNAERHDRGPAPTRPITVPSQRPRLRLLGRDEALLELPDRAPVVLSRRHSELLALLASSRDGLSSGELAGLAHEEGMRAVTLRAELVRLRGVLAEAGAELTLASRPYRLSAPLSTDAGAVLDAVSRGAHRQALRGYLGPVLPNSTAPGIRDLRDRTRATLREALLELGSAESLLAWLEVPGNADDADVRYELLRLLPPRSPKRAALVADLEGLE</sequence>
<reference evidence="3" key="1">
    <citation type="journal article" date="2019" name="Int. J. Syst. Evol. Microbiol.">
        <title>The Global Catalogue of Microorganisms (GCM) 10K type strain sequencing project: providing services to taxonomists for standard genome sequencing and annotation.</title>
        <authorList>
            <consortium name="The Broad Institute Genomics Platform"/>
            <consortium name="The Broad Institute Genome Sequencing Center for Infectious Disease"/>
            <person name="Wu L."/>
            <person name="Ma J."/>
        </authorList>
    </citation>
    <scope>NUCLEOTIDE SEQUENCE [LARGE SCALE GENOMIC DNA]</scope>
    <source>
        <strain evidence="3">TISTR 1514</strain>
    </source>
</reference>
<organism evidence="2 3">
    <name type="scientific">Gulosibacter faecalis</name>
    <dbReference type="NCBI Taxonomy" id="272240"/>
    <lineage>
        <taxon>Bacteria</taxon>
        <taxon>Bacillati</taxon>
        <taxon>Actinomycetota</taxon>
        <taxon>Actinomycetes</taxon>
        <taxon>Micrococcales</taxon>
        <taxon>Microbacteriaceae</taxon>
        <taxon>Gulosibacter</taxon>
    </lineage>
</organism>
<dbReference type="EMBL" id="JBHUNE010000008">
    <property type="protein sequence ID" value="MFD2758882.1"/>
    <property type="molecule type" value="Genomic_DNA"/>
</dbReference>